<dbReference type="GO" id="GO:0008080">
    <property type="term" value="F:N-acetyltransferase activity"/>
    <property type="evidence" value="ECO:0007669"/>
    <property type="project" value="TreeGrafter"/>
</dbReference>
<evidence type="ECO:0000256" key="1">
    <source>
        <dbReference type="SAM" id="MobiDB-lite"/>
    </source>
</evidence>
<dbReference type="AlphaFoldDB" id="A0A1D1XKW8"/>
<dbReference type="Gene3D" id="3.40.630.30">
    <property type="match status" value="1"/>
</dbReference>
<evidence type="ECO:0000313" key="3">
    <source>
        <dbReference type="EMBL" id="JAT43003.1"/>
    </source>
</evidence>
<dbReference type="UniPathway" id="UPA00113">
    <property type="reaction ID" value="UER00529"/>
</dbReference>
<dbReference type="InterPro" id="IPR016181">
    <property type="entry name" value="Acyl_CoA_acyltransferase"/>
</dbReference>
<dbReference type="PANTHER" id="PTHR13355">
    <property type="entry name" value="GLUCOSAMINE 6-PHOSPHATE N-ACETYLTRANSFERASE"/>
    <property type="match status" value="1"/>
</dbReference>
<dbReference type="GO" id="GO:0006048">
    <property type="term" value="P:UDP-N-acetylglucosamine biosynthetic process"/>
    <property type="evidence" value="ECO:0007669"/>
    <property type="project" value="UniProtKB-UniPathway"/>
</dbReference>
<name>A0A1D1XKW8_9ARAE</name>
<dbReference type="InterPro" id="IPR000182">
    <property type="entry name" value="GNAT_dom"/>
</dbReference>
<organism evidence="3">
    <name type="scientific">Anthurium amnicola</name>
    <dbReference type="NCBI Taxonomy" id="1678845"/>
    <lineage>
        <taxon>Eukaryota</taxon>
        <taxon>Viridiplantae</taxon>
        <taxon>Streptophyta</taxon>
        <taxon>Embryophyta</taxon>
        <taxon>Tracheophyta</taxon>
        <taxon>Spermatophyta</taxon>
        <taxon>Magnoliopsida</taxon>
        <taxon>Liliopsida</taxon>
        <taxon>Araceae</taxon>
        <taxon>Pothoideae</taxon>
        <taxon>Potheae</taxon>
        <taxon>Anthurium</taxon>
    </lineage>
</organism>
<protein>
    <submittedName>
        <fullName evidence="3">Putative N-acetyltransferase ycf52</fullName>
    </submittedName>
</protein>
<feature type="domain" description="N-acetyltransferase" evidence="2">
    <location>
        <begin position="75"/>
        <end position="188"/>
    </location>
</feature>
<gene>
    <name evidence="3" type="primary">ycf52_1</name>
    <name evidence="3" type="ORF">g.86098</name>
</gene>
<dbReference type="InterPro" id="IPR039143">
    <property type="entry name" value="GNPNAT1-like"/>
</dbReference>
<reference evidence="3" key="1">
    <citation type="submission" date="2015-07" db="EMBL/GenBank/DDBJ databases">
        <title>Transcriptome Assembly of Anthurium amnicola.</title>
        <authorList>
            <person name="Suzuki J."/>
        </authorList>
    </citation>
    <scope>NUCLEOTIDE SEQUENCE</scope>
</reference>
<dbReference type="CDD" id="cd04301">
    <property type="entry name" value="NAT_SF"/>
    <property type="match status" value="1"/>
</dbReference>
<dbReference type="SUPFAM" id="SSF55729">
    <property type="entry name" value="Acyl-CoA N-acyltransferases (Nat)"/>
    <property type="match status" value="1"/>
</dbReference>
<dbReference type="EMBL" id="GDJX01024933">
    <property type="protein sequence ID" value="JAT43003.1"/>
    <property type="molecule type" value="Transcribed_RNA"/>
</dbReference>
<accession>A0A1D1XKW8</accession>
<sequence length="188" mass="20087">MGMVACVLPAVSFRFSPTAVNPHKKGRRAPPLTISTNHSNVDPVHLRDLLHASGHSCHRFPNLGADGRPEPVDLGKLRTALAHSSVVVSVFCRSSFPGDDHGGGGISGFAGWEGLFERPVPVPGRDSRLVGFGRAVTDGGLTASIHDVAVIPSLQRLGIGRKIMQRIIRVLTSRGIYDISALCSKEER</sequence>
<dbReference type="PROSITE" id="PS51186">
    <property type="entry name" value="GNAT"/>
    <property type="match status" value="1"/>
</dbReference>
<dbReference type="PANTHER" id="PTHR13355:SF15">
    <property type="entry name" value="GCN5-RELATED N-ACETYLTRANSFERASE 3, CHLOROPLASTIC"/>
    <property type="match status" value="1"/>
</dbReference>
<proteinExistence type="predicted"/>
<feature type="region of interest" description="Disordered" evidence="1">
    <location>
        <begin position="20"/>
        <end position="39"/>
    </location>
</feature>
<dbReference type="Pfam" id="PF00583">
    <property type="entry name" value="Acetyltransf_1"/>
    <property type="match status" value="1"/>
</dbReference>
<evidence type="ECO:0000259" key="2">
    <source>
        <dbReference type="PROSITE" id="PS51186"/>
    </source>
</evidence>
<keyword evidence="3" id="KW-0808">Transferase</keyword>